<dbReference type="GO" id="GO:0051213">
    <property type="term" value="F:dioxygenase activity"/>
    <property type="evidence" value="ECO:0007669"/>
    <property type="project" value="UniProtKB-KW"/>
</dbReference>
<dbReference type="InterPro" id="IPR037151">
    <property type="entry name" value="AlkB-like_sf"/>
</dbReference>
<sequence>MDLFGIYKTDEELNKELVSQINGLVYKEHFITEAEERTLIDIIDKQPWLSDLKRRVQHYGYKYDYRARKINQSFRIGELPNWSKPLCDRLLNQGVIDFRPDQIIINNYEPGEGIAMHVDCEPCFSDTIISLSLASDIVMNIKSVNSNDKLGMLLQRRSLLVFSNDSRYLYEHGIASRKSDKFNGTKRNRERRISLTFRKVILE</sequence>
<dbReference type="PANTHER" id="PTHR12463:SF1">
    <property type="entry name" value="2-OXOGLUTARATE AND FE-DEPENDENT OXYGENASE FAMILY PROTEIN"/>
    <property type="match status" value="1"/>
</dbReference>
<evidence type="ECO:0000259" key="1">
    <source>
        <dbReference type="PROSITE" id="PS51471"/>
    </source>
</evidence>
<evidence type="ECO:0000313" key="3">
    <source>
        <dbReference type="Proteomes" id="UP001497527"/>
    </source>
</evidence>
<dbReference type="Gene3D" id="2.60.120.590">
    <property type="entry name" value="Alpha-ketoglutarate-dependent dioxygenase AlkB-like"/>
    <property type="match status" value="1"/>
</dbReference>
<keyword evidence="3" id="KW-1185">Reference proteome</keyword>
<dbReference type="Pfam" id="PF13532">
    <property type="entry name" value="2OG-FeII_Oxy_2"/>
    <property type="match status" value="1"/>
</dbReference>
<dbReference type="Proteomes" id="UP001497527">
    <property type="component" value="Unassembled WGS sequence"/>
</dbReference>
<keyword evidence="2" id="KW-0223">Dioxygenase</keyword>
<dbReference type="InterPro" id="IPR027450">
    <property type="entry name" value="AlkB-like"/>
</dbReference>
<dbReference type="PROSITE" id="PS51471">
    <property type="entry name" value="FE2OG_OXY"/>
    <property type="match status" value="1"/>
</dbReference>
<dbReference type="InterPro" id="IPR005123">
    <property type="entry name" value="Oxoglu/Fe-dep_dioxygenase_dom"/>
</dbReference>
<accession>A0ABM9P8X1</accession>
<evidence type="ECO:0000313" key="2">
    <source>
        <dbReference type="EMBL" id="CAL2101859.1"/>
    </source>
</evidence>
<protein>
    <submittedName>
        <fullName evidence="2">Alkylated DNA repair dioxygenase AlkB</fullName>
    </submittedName>
</protein>
<dbReference type="EMBL" id="CAXJIO010000010">
    <property type="protein sequence ID" value="CAL2101859.1"/>
    <property type="molecule type" value="Genomic_DNA"/>
</dbReference>
<name>A0ABM9P8X1_9FLAO</name>
<proteinExistence type="predicted"/>
<comment type="caution">
    <text evidence="2">The sequence shown here is derived from an EMBL/GenBank/DDBJ whole genome shotgun (WGS) entry which is preliminary data.</text>
</comment>
<dbReference type="RefSeq" id="WP_348727261.1">
    <property type="nucleotide sequence ID" value="NZ_OZ040189.1"/>
</dbReference>
<dbReference type="InterPro" id="IPR032857">
    <property type="entry name" value="ALKBH4"/>
</dbReference>
<keyword evidence="2" id="KW-0560">Oxidoreductase</keyword>
<feature type="domain" description="Fe2OG dioxygenase" evidence="1">
    <location>
        <begin position="99"/>
        <end position="201"/>
    </location>
</feature>
<dbReference type="PANTHER" id="PTHR12463">
    <property type="entry name" value="OXYGENASE-RELATED"/>
    <property type="match status" value="1"/>
</dbReference>
<organism evidence="2 3">
    <name type="scientific">Tenacibaculum polynesiense</name>
    <dbReference type="NCBI Taxonomy" id="3137857"/>
    <lineage>
        <taxon>Bacteria</taxon>
        <taxon>Pseudomonadati</taxon>
        <taxon>Bacteroidota</taxon>
        <taxon>Flavobacteriia</taxon>
        <taxon>Flavobacteriales</taxon>
        <taxon>Flavobacteriaceae</taxon>
        <taxon>Tenacibaculum</taxon>
    </lineage>
</organism>
<gene>
    <name evidence="2" type="ORF">T190423A01A_10422</name>
</gene>
<reference evidence="2 3" key="1">
    <citation type="submission" date="2024-05" db="EMBL/GenBank/DDBJ databases">
        <authorList>
            <person name="Duchaud E."/>
        </authorList>
    </citation>
    <scope>NUCLEOTIDE SEQUENCE [LARGE SCALE GENOMIC DNA]</scope>
    <source>
        <strain evidence="2">Ena-SAMPLE-TAB-13-05-2024-13:56:06:370-140308</strain>
    </source>
</reference>
<dbReference type="SUPFAM" id="SSF51197">
    <property type="entry name" value="Clavaminate synthase-like"/>
    <property type="match status" value="1"/>
</dbReference>